<dbReference type="Gene3D" id="3.40.50.300">
    <property type="entry name" value="P-loop containing nucleotide triphosphate hydrolases"/>
    <property type="match status" value="1"/>
</dbReference>
<dbReference type="Gene3D" id="1.20.272.10">
    <property type="match status" value="1"/>
</dbReference>
<dbReference type="Pfam" id="PF06144">
    <property type="entry name" value="DNA_pol3_delta"/>
    <property type="match status" value="1"/>
</dbReference>
<dbReference type="InterPro" id="IPR048466">
    <property type="entry name" value="DNA_pol3_delta-like_C"/>
</dbReference>
<keyword evidence="12" id="KW-1185">Reference proteome</keyword>
<keyword evidence="3 11" id="KW-0808">Transferase</keyword>
<evidence type="ECO:0000259" key="10">
    <source>
        <dbReference type="Pfam" id="PF21694"/>
    </source>
</evidence>
<evidence type="ECO:0000313" key="11">
    <source>
        <dbReference type="EMBL" id="MCK8624715.1"/>
    </source>
</evidence>
<evidence type="ECO:0000256" key="8">
    <source>
        <dbReference type="ARBA" id="ARBA00049244"/>
    </source>
</evidence>
<protein>
    <recommendedName>
        <fullName evidence="2">DNA polymerase III subunit delta</fullName>
        <ecNumber evidence="1">2.7.7.7</ecNumber>
    </recommendedName>
</protein>
<dbReference type="SUPFAM" id="SSF52540">
    <property type="entry name" value="P-loop containing nucleoside triphosphate hydrolases"/>
    <property type="match status" value="1"/>
</dbReference>
<dbReference type="NCBIfam" id="TIGR01128">
    <property type="entry name" value="holA"/>
    <property type="match status" value="1"/>
</dbReference>
<dbReference type="GO" id="GO:0003887">
    <property type="term" value="F:DNA-directed DNA polymerase activity"/>
    <property type="evidence" value="ECO:0007669"/>
    <property type="project" value="UniProtKB-EC"/>
</dbReference>
<feature type="domain" description="DNA polymerase III delta N-terminal" evidence="9">
    <location>
        <begin position="22"/>
        <end position="145"/>
    </location>
</feature>
<accession>A0ABT0I1X8</accession>
<evidence type="ECO:0000313" key="12">
    <source>
        <dbReference type="Proteomes" id="UP001522905"/>
    </source>
</evidence>
<gene>
    <name evidence="11" type="primary">holA</name>
    <name evidence="11" type="ORF">LNP07_04220</name>
</gene>
<dbReference type="InterPro" id="IPR010372">
    <property type="entry name" value="DNA_pol3_delta_N"/>
</dbReference>
<keyword evidence="6" id="KW-0239">DNA-directed DNA polymerase</keyword>
<dbReference type="EMBL" id="JAJIAO010000003">
    <property type="protein sequence ID" value="MCK8624715.1"/>
    <property type="molecule type" value="Genomic_DNA"/>
</dbReference>
<dbReference type="InterPro" id="IPR005790">
    <property type="entry name" value="DNA_polIII_delta"/>
</dbReference>
<proteinExistence type="inferred from homology"/>
<organism evidence="11 12">
    <name type="scientific">Apilactobacillus xinyiensis</name>
    <dbReference type="NCBI Taxonomy" id="2841032"/>
    <lineage>
        <taxon>Bacteria</taxon>
        <taxon>Bacillati</taxon>
        <taxon>Bacillota</taxon>
        <taxon>Bacilli</taxon>
        <taxon>Lactobacillales</taxon>
        <taxon>Lactobacillaceae</taxon>
        <taxon>Apilactobacillus</taxon>
    </lineage>
</organism>
<keyword evidence="5" id="KW-0235">DNA replication</keyword>
<dbReference type="Pfam" id="PF21694">
    <property type="entry name" value="DNA_pol3_delta_C"/>
    <property type="match status" value="1"/>
</dbReference>
<keyword evidence="4 11" id="KW-0548">Nucleotidyltransferase</keyword>
<evidence type="ECO:0000256" key="2">
    <source>
        <dbReference type="ARBA" id="ARBA00017703"/>
    </source>
</evidence>
<evidence type="ECO:0000256" key="1">
    <source>
        <dbReference type="ARBA" id="ARBA00012417"/>
    </source>
</evidence>
<dbReference type="PANTHER" id="PTHR34388:SF1">
    <property type="entry name" value="DNA POLYMERASE III SUBUNIT DELTA"/>
    <property type="match status" value="1"/>
</dbReference>
<dbReference type="InterPro" id="IPR027417">
    <property type="entry name" value="P-loop_NTPase"/>
</dbReference>
<evidence type="ECO:0000256" key="7">
    <source>
        <dbReference type="ARBA" id="ARBA00034754"/>
    </source>
</evidence>
<dbReference type="Gene3D" id="1.10.8.60">
    <property type="match status" value="1"/>
</dbReference>
<comment type="similarity">
    <text evidence="7">Belongs to the DNA polymerase HolA subunit family.</text>
</comment>
<evidence type="ECO:0000256" key="5">
    <source>
        <dbReference type="ARBA" id="ARBA00022705"/>
    </source>
</evidence>
<dbReference type="InterPro" id="IPR008921">
    <property type="entry name" value="DNA_pol3_clamp-load_cplx_C"/>
</dbReference>
<evidence type="ECO:0000259" key="9">
    <source>
        <dbReference type="Pfam" id="PF06144"/>
    </source>
</evidence>
<evidence type="ECO:0000256" key="4">
    <source>
        <dbReference type="ARBA" id="ARBA00022695"/>
    </source>
</evidence>
<dbReference type="PANTHER" id="PTHR34388">
    <property type="entry name" value="DNA POLYMERASE III SUBUNIT DELTA"/>
    <property type="match status" value="1"/>
</dbReference>
<dbReference type="SUPFAM" id="SSF48019">
    <property type="entry name" value="post-AAA+ oligomerization domain-like"/>
    <property type="match status" value="1"/>
</dbReference>
<feature type="domain" description="DNA polymerase III delta subunit-like C-terminal" evidence="10">
    <location>
        <begin position="219"/>
        <end position="339"/>
    </location>
</feature>
<dbReference type="EC" id="2.7.7.7" evidence="1"/>
<evidence type="ECO:0000256" key="6">
    <source>
        <dbReference type="ARBA" id="ARBA00022932"/>
    </source>
</evidence>
<dbReference type="RefSeq" id="WP_248601675.1">
    <property type="nucleotide sequence ID" value="NZ_BPLM01000005.1"/>
</dbReference>
<sequence>MAFINLNELSLNLKSGKIAPVYVVLGNQTYLINQIKKTFKKLVPEEEMSMNFASYDMEDTSIDEVLNDAMSSPFFGERRLIFVNNPVFLTGNSNVPKASKILDDLANYLLNPETTSTIVFFAPYDKLDNRKKITKILKNNSVFFDITNLSENQIKQYILDIIHKKGYKADNSSIDYLISRCDGDLSFIMNELPKLILYCNDYKTITVDSIKDIITPSLNQNVFDLIEYVMNNRVEDSINLYRNLIMGGYQPLQINAILMGHIRLLIQTIILSKLGHSQGNIAKKLKVHPYRVKLSLRESKNINFDKLQNTYIELFNLESEMKSSNKDPELLFEMFILKIVK</sequence>
<reference evidence="11 12" key="1">
    <citation type="submission" date="2021-11" db="EMBL/GenBank/DDBJ databases">
        <title>Comparative genomics of bee honey and flower isolates.</title>
        <authorList>
            <person name="Bechtner J.D."/>
            <person name="Gallus M.K."/>
            <person name="Ehrmann M."/>
        </authorList>
    </citation>
    <scope>NUCLEOTIDE SEQUENCE [LARGE SCALE GENOMIC DNA]</scope>
    <source>
        <strain evidence="11 12">M161</strain>
    </source>
</reference>
<comment type="catalytic activity">
    <reaction evidence="8">
        <text>DNA(n) + a 2'-deoxyribonucleoside 5'-triphosphate = DNA(n+1) + diphosphate</text>
        <dbReference type="Rhea" id="RHEA:22508"/>
        <dbReference type="Rhea" id="RHEA-COMP:17339"/>
        <dbReference type="Rhea" id="RHEA-COMP:17340"/>
        <dbReference type="ChEBI" id="CHEBI:33019"/>
        <dbReference type="ChEBI" id="CHEBI:61560"/>
        <dbReference type="ChEBI" id="CHEBI:173112"/>
        <dbReference type="EC" id="2.7.7.7"/>
    </reaction>
</comment>
<evidence type="ECO:0000256" key="3">
    <source>
        <dbReference type="ARBA" id="ARBA00022679"/>
    </source>
</evidence>
<name>A0ABT0I1X8_9LACO</name>
<comment type="caution">
    <text evidence="11">The sequence shown here is derived from an EMBL/GenBank/DDBJ whole genome shotgun (WGS) entry which is preliminary data.</text>
</comment>
<dbReference type="Proteomes" id="UP001522905">
    <property type="component" value="Unassembled WGS sequence"/>
</dbReference>